<feature type="domain" description="NTP pyrophosphohydrolase MazG-like" evidence="1">
    <location>
        <begin position="29"/>
        <end position="102"/>
    </location>
</feature>
<dbReference type="InterPro" id="IPR011411">
    <property type="entry name" value="MazG-related_YvdC"/>
</dbReference>
<dbReference type="PANTHER" id="PTHR42692">
    <property type="entry name" value="NUCLEOTIDE PYROPHOSPHOHYDROLASE"/>
    <property type="match status" value="1"/>
</dbReference>
<evidence type="ECO:0000259" key="1">
    <source>
        <dbReference type="Pfam" id="PF03819"/>
    </source>
</evidence>
<gene>
    <name evidence="2" type="ORF">GXW98_06810</name>
</gene>
<evidence type="ECO:0000313" key="3">
    <source>
        <dbReference type="Proteomes" id="UP000767327"/>
    </source>
</evidence>
<dbReference type="PANTHER" id="PTHR42692:SF2">
    <property type="entry name" value="IG HYPOTHETICAL 16995"/>
    <property type="match status" value="1"/>
</dbReference>
<sequence length="106" mass="12507">MDIHNHARWLKDFTISRQWYPYPPFVRLAFMSEELGELAQAVRTHEIGRDHPHEQKLSEDEQLSHIREELADVLDNLLIMADKYGFTADDLMQTSEAKLTKRFGEH</sequence>
<reference evidence="2" key="2">
    <citation type="submission" date="2020-01" db="EMBL/GenBank/DDBJ databases">
        <authorList>
            <person name="Campanaro S."/>
        </authorList>
    </citation>
    <scope>NUCLEOTIDE SEQUENCE</scope>
    <source>
        <strain evidence="2">AS01afH2WH_6</strain>
    </source>
</reference>
<dbReference type="InterPro" id="IPR004518">
    <property type="entry name" value="MazG-like_dom"/>
</dbReference>
<protein>
    <recommendedName>
        <fullName evidence="1">NTP pyrophosphohydrolase MazG-like domain-containing protein</fullName>
    </recommendedName>
</protein>
<dbReference type="Gene3D" id="1.10.287.1080">
    <property type="entry name" value="MazG-like"/>
    <property type="match status" value="1"/>
</dbReference>
<dbReference type="Pfam" id="PF03819">
    <property type="entry name" value="MazG"/>
    <property type="match status" value="1"/>
</dbReference>
<comment type="caution">
    <text evidence="2">The sequence shown here is derived from an EMBL/GenBank/DDBJ whole genome shotgun (WGS) entry which is preliminary data.</text>
</comment>
<dbReference type="Proteomes" id="UP000767327">
    <property type="component" value="Unassembled WGS sequence"/>
</dbReference>
<dbReference type="EMBL" id="JAAXZR010000023">
    <property type="protein sequence ID" value="NLT79973.1"/>
    <property type="molecule type" value="Genomic_DNA"/>
</dbReference>
<reference evidence="2" key="1">
    <citation type="journal article" date="2020" name="Biotechnol. Biofuels">
        <title>New insights from the biogas microbiome by comprehensive genome-resolved metagenomics of nearly 1600 species originating from multiple anaerobic digesters.</title>
        <authorList>
            <person name="Campanaro S."/>
            <person name="Treu L."/>
            <person name="Rodriguez-R L.M."/>
            <person name="Kovalovszki A."/>
            <person name="Ziels R.M."/>
            <person name="Maus I."/>
            <person name="Zhu X."/>
            <person name="Kougias P.G."/>
            <person name="Basile A."/>
            <person name="Luo G."/>
            <person name="Schluter A."/>
            <person name="Konstantinidis K.T."/>
            <person name="Angelidaki I."/>
        </authorList>
    </citation>
    <scope>NUCLEOTIDE SEQUENCE</scope>
    <source>
        <strain evidence="2">AS01afH2WH_6</strain>
    </source>
</reference>
<dbReference type="RefSeq" id="WP_273173994.1">
    <property type="nucleotide sequence ID" value="NZ_JAAXZR010000023.1"/>
</dbReference>
<organism evidence="2 3">
    <name type="scientific">Bifidobacterium crudilactis</name>
    <dbReference type="NCBI Taxonomy" id="327277"/>
    <lineage>
        <taxon>Bacteria</taxon>
        <taxon>Bacillati</taxon>
        <taxon>Actinomycetota</taxon>
        <taxon>Actinomycetes</taxon>
        <taxon>Bifidobacteriales</taxon>
        <taxon>Bifidobacteriaceae</taxon>
        <taxon>Bifidobacterium</taxon>
    </lineage>
</organism>
<dbReference type="PIRSF" id="PIRSF036521">
    <property type="entry name" value="UCP036521_pph"/>
    <property type="match status" value="1"/>
</dbReference>
<dbReference type="InterPro" id="IPR047046">
    <property type="entry name" value="YpjD/YvdC"/>
</dbReference>
<evidence type="ECO:0000313" key="2">
    <source>
        <dbReference type="EMBL" id="NLT79973.1"/>
    </source>
</evidence>
<name>A0A971IDG9_9BIFI</name>
<accession>A0A971IDG9</accession>
<dbReference type="CDD" id="cd11523">
    <property type="entry name" value="NTP-PPase"/>
    <property type="match status" value="1"/>
</dbReference>
<proteinExistence type="predicted"/>
<dbReference type="SUPFAM" id="SSF101386">
    <property type="entry name" value="all-alpha NTP pyrophosphatases"/>
    <property type="match status" value="1"/>
</dbReference>
<dbReference type="AlphaFoldDB" id="A0A971IDG9"/>